<evidence type="ECO:0008006" key="2">
    <source>
        <dbReference type="Google" id="ProtNLM"/>
    </source>
</evidence>
<name>A0A160TDL1_9ZZZZ</name>
<evidence type="ECO:0000313" key="1">
    <source>
        <dbReference type="EMBL" id="CUS41337.1"/>
    </source>
</evidence>
<gene>
    <name evidence="1" type="ORF">MGWOODY_Tha855</name>
</gene>
<dbReference type="AlphaFoldDB" id="A0A160TDL1"/>
<dbReference type="EMBL" id="CZQC01000038">
    <property type="protein sequence ID" value="CUS41337.1"/>
    <property type="molecule type" value="Genomic_DNA"/>
</dbReference>
<reference evidence="1" key="1">
    <citation type="submission" date="2015-10" db="EMBL/GenBank/DDBJ databases">
        <authorList>
            <person name="Gilbert D.G."/>
        </authorList>
    </citation>
    <scope>NUCLEOTIDE SEQUENCE</scope>
</reference>
<sequence length="529" mass="60422">MNPKLPYIISLVAYLCGANLVLAASEEAQPNCDQTTNLNLKTNDIFDLTDPDTIFLHHWANLLHIKTKDITLINESAFFIQKCDIAQADIDELERHLRKQKYIREAKVTVNDDNKVDVETWDNWSLMPTVDFGRKGGINKYAIGIKDRNLLGLGIDAELEYFSNNQRTGYKFDTHFPLFLDRNINASIRLTSSDDGSSRAIFLNKDFVSFDTEQAYKVGINNFNQIDTQFQNGVTVAKYNHDQSYAVAHWQWLLSDSNNETLRYGIGYIRDKHQFSDLAIPTLFTSGYLPENRDYQYPFLSLEYLQKDYRKLTNFNLINQIEDFNIGWHVYGLIGRDFSNTPQSPDAIWEFTFSKGLQTSENGFLFFDGQFKGEFNSTSVTQDRTQLSFSTEYFHKFNNNWGAYFKNSNTISKNPFLDAPIALGDDSGVRGYPLNYQHGKSTTQFTLEARYYPHINIYKLFELGGAAFIDTGKAFGDSPIGNVNNSTLTSVGLGARFYSTHSSEAQVIHIDIVKPLSTDMGFWGHPRLM</sequence>
<proteinExistence type="predicted"/>
<protein>
    <recommendedName>
        <fullName evidence="2">Bacterial surface antigen (D15) domain-containing protein</fullName>
    </recommendedName>
</protein>
<organism evidence="1">
    <name type="scientific">hydrothermal vent metagenome</name>
    <dbReference type="NCBI Taxonomy" id="652676"/>
    <lineage>
        <taxon>unclassified sequences</taxon>
        <taxon>metagenomes</taxon>
        <taxon>ecological metagenomes</taxon>
    </lineage>
</organism>
<accession>A0A160TDL1</accession>
<dbReference type="Gene3D" id="2.40.160.50">
    <property type="entry name" value="membrane protein fhac: a member of the omp85/tpsb transporter family"/>
    <property type="match status" value="1"/>
</dbReference>